<feature type="transmembrane region" description="Helical" evidence="1">
    <location>
        <begin position="195"/>
        <end position="217"/>
    </location>
</feature>
<dbReference type="InterPro" id="IPR021913">
    <property type="entry name" value="DUF3526"/>
</dbReference>
<feature type="transmembrane region" description="Helical" evidence="1">
    <location>
        <begin position="446"/>
        <end position="467"/>
    </location>
</feature>
<evidence type="ECO:0000313" key="2">
    <source>
        <dbReference type="EMBL" id="QTD49791.1"/>
    </source>
</evidence>
<accession>A0A8A4TLN4</accession>
<feature type="transmembrane region" description="Helical" evidence="1">
    <location>
        <begin position="139"/>
        <end position="158"/>
    </location>
</feature>
<keyword evidence="1" id="KW-0472">Membrane</keyword>
<proteinExistence type="predicted"/>
<evidence type="ECO:0000256" key="1">
    <source>
        <dbReference type="SAM" id="Phobius"/>
    </source>
</evidence>
<dbReference type="KEGG" id="scor:J3U87_29765"/>
<dbReference type="PANTHER" id="PTHR43471:SF1">
    <property type="entry name" value="ABC TRANSPORTER PERMEASE PROTEIN NOSY-RELATED"/>
    <property type="match status" value="1"/>
</dbReference>
<dbReference type="AlphaFoldDB" id="A0A8A4TLN4"/>
<dbReference type="RefSeq" id="WP_237379421.1">
    <property type="nucleotide sequence ID" value="NZ_CP071793.1"/>
</dbReference>
<protein>
    <submittedName>
        <fullName evidence="2">DUF3526 domain-containing protein</fullName>
    </submittedName>
</protein>
<dbReference type="Pfam" id="PF12040">
    <property type="entry name" value="DUF3526"/>
    <property type="match status" value="1"/>
</dbReference>
<dbReference type="PANTHER" id="PTHR43471">
    <property type="entry name" value="ABC TRANSPORTER PERMEASE"/>
    <property type="match status" value="1"/>
</dbReference>
<keyword evidence="3" id="KW-1185">Reference proteome</keyword>
<dbReference type="Proteomes" id="UP000663929">
    <property type="component" value="Chromosome"/>
</dbReference>
<evidence type="ECO:0000313" key="3">
    <source>
        <dbReference type="Proteomes" id="UP000663929"/>
    </source>
</evidence>
<gene>
    <name evidence="2" type="ORF">J3U87_29765</name>
</gene>
<name>A0A8A4TLN4_SULCO</name>
<keyword evidence="1" id="KW-0812">Transmembrane</keyword>
<reference evidence="2" key="1">
    <citation type="submission" date="2021-03" db="EMBL/GenBank/DDBJ databases">
        <title>Acanthopleuribacteraceae sp. M133.</title>
        <authorList>
            <person name="Wang G."/>
        </authorList>
    </citation>
    <scope>NUCLEOTIDE SEQUENCE</scope>
    <source>
        <strain evidence="2">M133</strain>
    </source>
</reference>
<keyword evidence="1" id="KW-1133">Transmembrane helix</keyword>
<feature type="transmembrane region" description="Helical" evidence="1">
    <location>
        <begin position="223"/>
        <end position="245"/>
    </location>
</feature>
<dbReference type="EMBL" id="CP071793">
    <property type="protein sequence ID" value="QTD49791.1"/>
    <property type="molecule type" value="Genomic_DNA"/>
</dbReference>
<feature type="transmembrane region" description="Helical" evidence="1">
    <location>
        <begin position="257"/>
        <end position="278"/>
    </location>
</feature>
<sequence>MLRLFIRFELRSQLRDIRFYLAALAFFGLFLAAAIHQQKTLDATRAQIATSQAERRETFEKNHEALLAVERGEESYDSLWDDPRGYYLWHKTAADYPLPPQAFLSIGQRDLFAPTNGIGIYSDAQAGGNPIANPVPLSFGGFDPAFVFVFLLPLLILAGNYHTISRDRESGVAALLYSQPIDPLRGYALRALTRFALYLVVVGATLLVTAVATGTLGAFSPKLLLGLLFGAGLYMGFWFLLAFWVDLRSGDSQRNALVLLTAYLLLAVLVPTGVSSAAEFLFPTPTRITLVSQARTAAAEAQKRGDELLADYLRDHPQLTQDPNASAESAHAGFFTYYQRMFAANRAVAHDMEPARAQFDERLARQRRIEAMLSVLSPIVVARASLDEVAGVSDSHFRSYARTIAQFSHDWREFFAAKAFRQELIGSADLATLPQFQLPTMRVLPASWIAVGTLLCANVLLLFAILWRGRRKGAQGPDAGSIVPEPKEV</sequence>
<organism evidence="2 3">
    <name type="scientific">Sulfidibacter corallicola</name>
    <dbReference type="NCBI Taxonomy" id="2818388"/>
    <lineage>
        <taxon>Bacteria</taxon>
        <taxon>Pseudomonadati</taxon>
        <taxon>Acidobacteriota</taxon>
        <taxon>Holophagae</taxon>
        <taxon>Acanthopleuribacterales</taxon>
        <taxon>Acanthopleuribacteraceae</taxon>
        <taxon>Sulfidibacter</taxon>
    </lineage>
</organism>